<dbReference type="Gene3D" id="3.30.230.80">
    <property type="match status" value="1"/>
</dbReference>
<reference evidence="11 12" key="1">
    <citation type="submission" date="2016-02" db="EMBL/GenBank/DDBJ databases">
        <title>Complete Genome of H5569, the type strain of the newly described species Haematospirillium jordaniae.</title>
        <authorList>
            <person name="Nicholson A.C."/>
            <person name="Humrighouse B.W."/>
            <person name="Loparov V."/>
            <person name="McQuiston J.R."/>
        </authorList>
    </citation>
    <scope>NUCLEOTIDE SEQUENCE [LARGE SCALE GENOMIC DNA]</scope>
    <source>
        <strain evidence="11 12">H5569</strain>
    </source>
</reference>
<feature type="binding site" evidence="9">
    <location>
        <position position="92"/>
    </location>
    <ligand>
        <name>ATP</name>
        <dbReference type="ChEBI" id="CHEBI:30616"/>
    </ligand>
</feature>
<dbReference type="GO" id="GO:0005737">
    <property type="term" value="C:cytoplasm"/>
    <property type="evidence" value="ECO:0007669"/>
    <property type="project" value="UniProtKB-SubCell"/>
</dbReference>
<dbReference type="InterPro" id="IPR019805">
    <property type="entry name" value="Heat_shock_protein_90_CS"/>
</dbReference>
<feature type="binding site" evidence="9">
    <location>
        <begin position="99"/>
        <end position="100"/>
    </location>
    <ligand>
        <name>ATP</name>
        <dbReference type="ChEBI" id="CHEBI:30616"/>
    </ligand>
</feature>
<feature type="binding site" evidence="9">
    <location>
        <position position="37"/>
    </location>
    <ligand>
        <name>ATP</name>
        <dbReference type="ChEBI" id="CHEBI:30616"/>
    </ligand>
</feature>
<dbReference type="AlphaFoldDB" id="A0A143DFG4"/>
<evidence type="ECO:0000256" key="8">
    <source>
        <dbReference type="HAMAP-Rule" id="MF_00505"/>
    </source>
</evidence>
<accession>A0A143DFG4</accession>
<feature type="region of interest" description="B" evidence="8">
    <location>
        <begin position="330"/>
        <end position="545"/>
    </location>
</feature>
<dbReference type="GO" id="GO:0016887">
    <property type="term" value="F:ATP hydrolysis activity"/>
    <property type="evidence" value="ECO:0007669"/>
    <property type="project" value="InterPro"/>
</dbReference>
<dbReference type="InterPro" id="IPR020575">
    <property type="entry name" value="Hsp90_N"/>
</dbReference>
<dbReference type="PRINTS" id="PR00775">
    <property type="entry name" value="HEATSHOCK90"/>
</dbReference>
<feature type="domain" description="Histidine kinase/HSP90-like ATPase" evidence="10">
    <location>
        <begin position="26"/>
        <end position="181"/>
    </location>
</feature>
<evidence type="ECO:0000256" key="4">
    <source>
        <dbReference type="ARBA" id="ARBA00022741"/>
    </source>
</evidence>
<dbReference type="Pfam" id="PF00183">
    <property type="entry name" value="HSP90"/>
    <property type="match status" value="1"/>
</dbReference>
<dbReference type="GO" id="GO:0051082">
    <property type="term" value="F:unfolded protein binding"/>
    <property type="evidence" value="ECO:0007669"/>
    <property type="project" value="UniProtKB-UniRule"/>
</dbReference>
<evidence type="ECO:0000313" key="11">
    <source>
        <dbReference type="EMBL" id="AMW35471.1"/>
    </source>
</evidence>
<keyword evidence="12" id="KW-1185">Reference proteome</keyword>
<dbReference type="Pfam" id="PF13589">
    <property type="entry name" value="HATPase_c_3"/>
    <property type="match status" value="1"/>
</dbReference>
<evidence type="ECO:0000256" key="3">
    <source>
        <dbReference type="ARBA" id="ARBA00022490"/>
    </source>
</evidence>
<dbReference type="NCBIfam" id="NF003555">
    <property type="entry name" value="PRK05218.1"/>
    <property type="match status" value="1"/>
</dbReference>
<evidence type="ECO:0000256" key="1">
    <source>
        <dbReference type="ARBA" id="ARBA00004496"/>
    </source>
</evidence>
<dbReference type="GO" id="GO:0005524">
    <property type="term" value="F:ATP binding"/>
    <property type="evidence" value="ECO:0007669"/>
    <property type="project" value="UniProtKB-UniRule"/>
</dbReference>
<dbReference type="PANTHER" id="PTHR11528">
    <property type="entry name" value="HEAT SHOCK PROTEIN 90 FAMILY MEMBER"/>
    <property type="match status" value="1"/>
</dbReference>
<feature type="region of interest" description="A; substrate-binding" evidence="8">
    <location>
        <begin position="1"/>
        <end position="329"/>
    </location>
</feature>
<feature type="binding site" evidence="9">
    <location>
        <position position="79"/>
    </location>
    <ligand>
        <name>ATP</name>
        <dbReference type="ChEBI" id="CHEBI:30616"/>
    </ligand>
</feature>
<dbReference type="InterPro" id="IPR003594">
    <property type="entry name" value="HATPase_dom"/>
</dbReference>
<dbReference type="OrthoDB" id="9802640at2"/>
<dbReference type="InterPro" id="IPR001404">
    <property type="entry name" value="Hsp90_fam"/>
</dbReference>
<dbReference type="InterPro" id="IPR037196">
    <property type="entry name" value="HSP90_C"/>
</dbReference>
<evidence type="ECO:0000256" key="6">
    <source>
        <dbReference type="ARBA" id="ARBA00023016"/>
    </source>
</evidence>
<dbReference type="SUPFAM" id="SSF55874">
    <property type="entry name" value="ATPase domain of HSP90 chaperone/DNA topoisomerase II/histidine kinase"/>
    <property type="match status" value="1"/>
</dbReference>
<keyword evidence="5 8" id="KW-0067">ATP-binding</keyword>
<keyword evidence="4 8" id="KW-0547">Nucleotide-binding</keyword>
<feature type="binding site" evidence="9">
    <location>
        <position position="84"/>
    </location>
    <ligand>
        <name>ATP</name>
        <dbReference type="ChEBI" id="CHEBI:30616"/>
    </ligand>
</feature>
<feature type="binding site" evidence="9">
    <location>
        <begin position="121"/>
        <end position="126"/>
    </location>
    <ligand>
        <name>ATP</name>
        <dbReference type="ChEBI" id="CHEBI:30616"/>
    </ligand>
</feature>
<dbReference type="Gene3D" id="3.30.565.10">
    <property type="entry name" value="Histidine kinase-like ATPase, C-terminal domain"/>
    <property type="match status" value="1"/>
</dbReference>
<dbReference type="RefSeq" id="WP_066136336.1">
    <property type="nucleotide sequence ID" value="NZ_CP014525.1"/>
</dbReference>
<evidence type="ECO:0000313" key="12">
    <source>
        <dbReference type="Proteomes" id="UP000076066"/>
    </source>
</evidence>
<keyword evidence="7 8" id="KW-0143">Chaperone</keyword>
<feature type="binding site" evidence="9">
    <location>
        <position position="33"/>
    </location>
    <ligand>
        <name>ATP</name>
        <dbReference type="ChEBI" id="CHEBI:30616"/>
    </ligand>
</feature>
<evidence type="ECO:0000256" key="2">
    <source>
        <dbReference type="ARBA" id="ARBA00008239"/>
    </source>
</evidence>
<dbReference type="PROSITE" id="PS00298">
    <property type="entry name" value="HSP90"/>
    <property type="match status" value="1"/>
</dbReference>
<dbReference type="CDD" id="cd16927">
    <property type="entry name" value="HATPase_Hsp90-like"/>
    <property type="match status" value="1"/>
</dbReference>
<dbReference type="GeneID" id="53315816"/>
<dbReference type="SUPFAM" id="SSF110942">
    <property type="entry name" value="HSP90 C-terminal domain"/>
    <property type="match status" value="1"/>
</dbReference>
<dbReference type="InterPro" id="IPR036890">
    <property type="entry name" value="HATPase_C_sf"/>
</dbReference>
<name>A0A143DFG4_9PROT</name>
<evidence type="ECO:0000256" key="9">
    <source>
        <dbReference type="PIRSR" id="PIRSR002583-1"/>
    </source>
</evidence>
<proteinExistence type="inferred from homology"/>
<dbReference type="KEGG" id="hjo:AY555_01415"/>
<evidence type="ECO:0000259" key="10">
    <source>
        <dbReference type="SMART" id="SM00387"/>
    </source>
</evidence>
<keyword evidence="3 8" id="KW-0963">Cytoplasm</keyword>
<feature type="binding site" evidence="9">
    <location>
        <position position="329"/>
    </location>
    <ligand>
        <name>ATP</name>
        <dbReference type="ChEBI" id="CHEBI:30616"/>
    </ligand>
</feature>
<keyword evidence="6 8" id="KW-0346">Stress response</keyword>
<evidence type="ECO:0000256" key="5">
    <source>
        <dbReference type="ARBA" id="ARBA00022840"/>
    </source>
</evidence>
<dbReference type="FunFam" id="3.30.565.10:FF:000009">
    <property type="entry name" value="Molecular chaperone HtpG"/>
    <property type="match status" value="1"/>
</dbReference>
<dbReference type="InterPro" id="IPR020568">
    <property type="entry name" value="Ribosomal_Su5_D2-typ_SF"/>
</dbReference>
<dbReference type="Gene3D" id="3.40.50.11260">
    <property type="match status" value="1"/>
</dbReference>
<dbReference type="HAMAP" id="MF_00505">
    <property type="entry name" value="HSP90"/>
    <property type="match status" value="1"/>
</dbReference>
<dbReference type="Proteomes" id="UP000076066">
    <property type="component" value="Chromosome"/>
</dbReference>
<feature type="binding site" evidence="9">
    <location>
        <position position="171"/>
    </location>
    <ligand>
        <name>ATP</name>
        <dbReference type="ChEBI" id="CHEBI:30616"/>
    </ligand>
</feature>
<dbReference type="GO" id="GO:0140662">
    <property type="term" value="F:ATP-dependent protein folding chaperone"/>
    <property type="evidence" value="ECO:0007669"/>
    <property type="project" value="InterPro"/>
</dbReference>
<feature type="region of interest" description="C" evidence="8">
    <location>
        <begin position="546"/>
        <end position="626"/>
    </location>
</feature>
<comment type="subcellular location">
    <subcellularLocation>
        <location evidence="1 8">Cytoplasm</location>
    </subcellularLocation>
</comment>
<dbReference type="SUPFAM" id="SSF54211">
    <property type="entry name" value="Ribosomal protein S5 domain 2-like"/>
    <property type="match status" value="1"/>
</dbReference>
<comment type="subunit">
    <text evidence="8">Homodimer.</text>
</comment>
<evidence type="ECO:0000256" key="7">
    <source>
        <dbReference type="ARBA" id="ARBA00023186"/>
    </source>
</evidence>
<comment type="function">
    <text evidence="8">Molecular chaperone. Has ATPase activity.</text>
</comment>
<dbReference type="PIRSF" id="PIRSF002583">
    <property type="entry name" value="Hsp90"/>
    <property type="match status" value="1"/>
</dbReference>
<protein>
    <recommendedName>
        <fullName evidence="8">Chaperone protein HtpG</fullName>
    </recommendedName>
    <alternativeName>
        <fullName evidence="8">Heat shock protein HtpG</fullName>
    </alternativeName>
    <alternativeName>
        <fullName evidence="8">High temperature protein G</fullName>
    </alternativeName>
</protein>
<dbReference type="STRING" id="1549855.AY555_01415"/>
<comment type="similarity">
    <text evidence="2 8">Belongs to the heat shock protein 90 family.</text>
</comment>
<sequence length="626" mass="69531">MTEETMTFQAEVNNLLDIVVNSLYSQRDIFLRELISNASDACDKLRYEALTKPELIAENSPLTVRLQTDRDAGTLVITDNGIGMSRDELVTNLGTIARSGTSEFLKSLSGDARKDITQIGQFGVGFYSAFMVADRVEVVSCKAGSEQGWKWSSDGRGSFTVTEAPGATRGTVITLHLKEEAKEFLEGWTLRKVVKSYSEHIGLPVILVGGNDGKSDDETLNTASALWTLNRNDITEDQYKDFYQHVAHAFDTPWMTTHYRAEGTLEYTALLFVPSEKPLDLFEPSRRQHVKLYANRVLISDSCEELLPAWLRFVRGVVDSADLPLNVSREMLQNNPMVSKIRTGLVKRLLADLSKKANDTDSWLVFWKTFGPVLKEGLYEDFERRNDILELARFHSTASDAPVSLTQYLERMKDGQEAIYFITGDSTEALCKSPQLEGYLARGIEVLLLSDPIDEFWTGMVPSFRDKPFRSVSSGAADLDAIACEDSKPDEEKDVPPTDQMDRLVAVLKGTLGDRVKDVRPSSRLTTSVCCLVSDEGQMSIHLERLMRQHRGEKTDGAAARVLEINPGHALIRSLAARANAETTSPALEDAAFLLLDQARIVEGELPIDPAAFAGRMARLMEQGLG</sequence>
<dbReference type="EMBL" id="CP014525">
    <property type="protein sequence ID" value="AMW35471.1"/>
    <property type="molecule type" value="Genomic_DNA"/>
</dbReference>
<gene>
    <name evidence="8" type="primary">htpG</name>
    <name evidence="11" type="ORF">AY555_01415</name>
</gene>
<dbReference type="Gene3D" id="1.20.120.790">
    <property type="entry name" value="Heat shock protein 90, C-terminal domain"/>
    <property type="match status" value="1"/>
</dbReference>
<dbReference type="SMART" id="SM00387">
    <property type="entry name" value="HATPase_c"/>
    <property type="match status" value="1"/>
</dbReference>
<organism evidence="11 12">
    <name type="scientific">Haematospirillum jordaniae</name>
    <dbReference type="NCBI Taxonomy" id="1549855"/>
    <lineage>
        <taxon>Bacteria</taxon>
        <taxon>Pseudomonadati</taxon>
        <taxon>Pseudomonadota</taxon>
        <taxon>Alphaproteobacteria</taxon>
        <taxon>Rhodospirillales</taxon>
        <taxon>Novispirillaceae</taxon>
        <taxon>Haematospirillum</taxon>
    </lineage>
</organism>